<accession>A0AAD6ZH28</accession>
<reference evidence="2" key="1">
    <citation type="submission" date="2023-03" db="EMBL/GenBank/DDBJ databases">
        <title>Massive genome expansion in bonnet fungi (Mycena s.s.) driven by repeated elements and novel gene families across ecological guilds.</title>
        <authorList>
            <consortium name="Lawrence Berkeley National Laboratory"/>
            <person name="Harder C.B."/>
            <person name="Miyauchi S."/>
            <person name="Viragh M."/>
            <person name="Kuo A."/>
            <person name="Thoen E."/>
            <person name="Andreopoulos B."/>
            <person name="Lu D."/>
            <person name="Skrede I."/>
            <person name="Drula E."/>
            <person name="Henrissat B."/>
            <person name="Morin E."/>
            <person name="Kohler A."/>
            <person name="Barry K."/>
            <person name="LaButti K."/>
            <person name="Morin E."/>
            <person name="Salamov A."/>
            <person name="Lipzen A."/>
            <person name="Mereny Z."/>
            <person name="Hegedus B."/>
            <person name="Baldrian P."/>
            <person name="Stursova M."/>
            <person name="Weitz H."/>
            <person name="Taylor A."/>
            <person name="Grigoriev I.V."/>
            <person name="Nagy L.G."/>
            <person name="Martin F."/>
            <person name="Kauserud H."/>
        </authorList>
    </citation>
    <scope>NUCLEOTIDE SEQUENCE</scope>
    <source>
        <strain evidence="2">CBHHK002</strain>
    </source>
</reference>
<feature type="compositionally biased region" description="Polar residues" evidence="1">
    <location>
        <begin position="71"/>
        <end position="82"/>
    </location>
</feature>
<gene>
    <name evidence="2" type="ORF">DFH08DRAFT_818641</name>
</gene>
<evidence type="ECO:0000256" key="1">
    <source>
        <dbReference type="SAM" id="MobiDB-lite"/>
    </source>
</evidence>
<organism evidence="2 3">
    <name type="scientific">Mycena albidolilacea</name>
    <dbReference type="NCBI Taxonomy" id="1033008"/>
    <lineage>
        <taxon>Eukaryota</taxon>
        <taxon>Fungi</taxon>
        <taxon>Dikarya</taxon>
        <taxon>Basidiomycota</taxon>
        <taxon>Agaricomycotina</taxon>
        <taxon>Agaricomycetes</taxon>
        <taxon>Agaricomycetidae</taxon>
        <taxon>Agaricales</taxon>
        <taxon>Marasmiineae</taxon>
        <taxon>Mycenaceae</taxon>
        <taxon>Mycena</taxon>
    </lineage>
</organism>
<comment type="caution">
    <text evidence="2">The sequence shown here is derived from an EMBL/GenBank/DDBJ whole genome shotgun (WGS) entry which is preliminary data.</text>
</comment>
<feature type="compositionally biased region" description="Basic and acidic residues" evidence="1">
    <location>
        <begin position="417"/>
        <end position="428"/>
    </location>
</feature>
<keyword evidence="3" id="KW-1185">Reference proteome</keyword>
<dbReference type="Proteomes" id="UP001218218">
    <property type="component" value="Unassembled WGS sequence"/>
</dbReference>
<feature type="region of interest" description="Disordered" evidence="1">
    <location>
        <begin position="205"/>
        <end position="228"/>
    </location>
</feature>
<dbReference type="AlphaFoldDB" id="A0AAD6ZH28"/>
<feature type="compositionally biased region" description="Basic and acidic residues" evidence="1">
    <location>
        <begin position="276"/>
        <end position="296"/>
    </location>
</feature>
<evidence type="ECO:0000313" key="2">
    <source>
        <dbReference type="EMBL" id="KAJ7321274.1"/>
    </source>
</evidence>
<feature type="region of interest" description="Disordered" evidence="1">
    <location>
        <begin position="416"/>
        <end position="443"/>
    </location>
</feature>
<proteinExistence type="predicted"/>
<feature type="region of interest" description="Disordered" evidence="1">
    <location>
        <begin position="106"/>
        <end position="145"/>
    </location>
</feature>
<name>A0AAD6ZH28_9AGAR</name>
<evidence type="ECO:0000313" key="3">
    <source>
        <dbReference type="Proteomes" id="UP001218218"/>
    </source>
</evidence>
<feature type="compositionally biased region" description="Basic and acidic residues" evidence="1">
    <location>
        <begin position="55"/>
        <end position="64"/>
    </location>
</feature>
<protein>
    <submittedName>
        <fullName evidence="2">Uncharacterized protein</fullName>
    </submittedName>
</protein>
<sequence>MSELRQVFLVSSIRLCRCLVPASDSTRIFGPQNNKGTGLWAAAHYPYDGSTSARRGFDSPETHPRLPRTIDTASRSSTANAQQGFDSLTSRDLVLDFAPVFNRKTTKERGFNPSPSLTGRRTGRAGKNPPVWALEPAPGRDGNSLPETSISTRHKHLDGIAETCRYLICDQIPINRLQTLVWFYISVFETFYDTLDVLHLSKTAVTDGTGGTRPSRGPQLPSDGTGIPVPSRKTAVFVTAVPFNGRVEALTSARGLQIRSGCLTPPRPGLGGQQEVGREGRTERRQAQRGEDEGKEERENFIASLEVIYVVHTIWNWFRVPLTVLNLCSTVTYRDFHALFSAPSDSDYLRHTAFLQYSCFHWRRERRSARAEAKPFNFQYMGSVFRSDSDIPSVSRPFHLAYTHFVPQAYLVPPLDPGREPHSTEHSNPRSSGDENLGIYNDSDTSSYDIGSESYMPIYSVNSVSDNHTSGPTAGVSGYKRPALPMSPFGSFPKHVHFDNSYIQTPVPVAPAFQPQPEAPGDTKIKQNVILTKGYWTVDELSAFYEFCLGQDADAVFKTITLSSNKCWALVGITRDAKQMKNRWDTSLAIYKKLVPLLKITGGGADDDKHPGTRPRLPDSSSSVLAADMMLTAWQWLNRYNENPKADHEVPCLSAEGLSDIEDELQANDGDNMDASDNNIIVVENPKVSSTPVSSNIKIVKKGATDPRDIKPSTWSRLKPASHTHIQPSHLEGCTQVDKEVMKIAREDTNFKRLKSAEGTAKEIVGDDTRKYSDEARAKANLVLEKLMDVALGL</sequence>
<dbReference type="EMBL" id="JARIHO010000051">
    <property type="protein sequence ID" value="KAJ7321274.1"/>
    <property type="molecule type" value="Genomic_DNA"/>
</dbReference>
<feature type="region of interest" description="Disordered" evidence="1">
    <location>
        <begin position="262"/>
        <end position="296"/>
    </location>
</feature>
<feature type="region of interest" description="Disordered" evidence="1">
    <location>
        <begin position="52"/>
        <end position="82"/>
    </location>
</feature>